<dbReference type="AlphaFoldDB" id="A0A2C9UI87"/>
<evidence type="ECO:0008006" key="3">
    <source>
        <dbReference type="Google" id="ProtNLM"/>
    </source>
</evidence>
<keyword evidence="1" id="KW-1133">Transmembrane helix</keyword>
<evidence type="ECO:0000313" key="2">
    <source>
        <dbReference type="EMBL" id="OAY30400.1"/>
    </source>
</evidence>
<organism evidence="2">
    <name type="scientific">Manihot esculenta</name>
    <name type="common">Cassava</name>
    <name type="synonym">Jatropha manihot</name>
    <dbReference type="NCBI Taxonomy" id="3983"/>
    <lineage>
        <taxon>Eukaryota</taxon>
        <taxon>Viridiplantae</taxon>
        <taxon>Streptophyta</taxon>
        <taxon>Embryophyta</taxon>
        <taxon>Tracheophyta</taxon>
        <taxon>Spermatophyta</taxon>
        <taxon>Magnoliopsida</taxon>
        <taxon>eudicotyledons</taxon>
        <taxon>Gunneridae</taxon>
        <taxon>Pentapetalae</taxon>
        <taxon>rosids</taxon>
        <taxon>fabids</taxon>
        <taxon>Malpighiales</taxon>
        <taxon>Euphorbiaceae</taxon>
        <taxon>Crotonoideae</taxon>
        <taxon>Manihoteae</taxon>
        <taxon>Manihot</taxon>
    </lineage>
</organism>
<keyword evidence="1" id="KW-0472">Membrane</keyword>
<sequence length="118" mass="12849">MCPLCHSKVESIERHLFFAIMPVLLVVFNQLVPNPTHTISRTQTVFEEIQAVATPQHRSGGLNLDISDPIQWHPPPPGAVKVNVDTTFDPISPHVGSGVIVRNSEGVLLDGCVQSFCA</sequence>
<protein>
    <recommendedName>
        <fullName evidence="3">RNase H type-1 domain-containing protein</fullName>
    </recommendedName>
</protein>
<feature type="transmembrane region" description="Helical" evidence="1">
    <location>
        <begin position="16"/>
        <end position="32"/>
    </location>
</feature>
<keyword evidence="1" id="KW-0812">Transmembrane</keyword>
<gene>
    <name evidence="2" type="ORF">MANES_14G027500</name>
</gene>
<reference evidence="2" key="1">
    <citation type="submission" date="2016-02" db="EMBL/GenBank/DDBJ databases">
        <title>WGS assembly of Manihot esculenta.</title>
        <authorList>
            <person name="Bredeson J.V."/>
            <person name="Prochnik S.E."/>
            <person name="Lyons J.B."/>
            <person name="Schmutz J."/>
            <person name="Grimwood J."/>
            <person name="Vrebalov J."/>
            <person name="Bart R.S."/>
            <person name="Amuge T."/>
            <person name="Ferguson M.E."/>
            <person name="Green R."/>
            <person name="Putnam N."/>
            <person name="Stites J."/>
            <person name="Rounsley S."/>
            <person name="Rokhsar D.S."/>
        </authorList>
    </citation>
    <scope>NUCLEOTIDE SEQUENCE [LARGE SCALE GENOMIC DNA]</scope>
    <source>
        <tissue evidence="2">Leaf</tissue>
    </source>
</reference>
<dbReference type="EMBL" id="CM004400">
    <property type="protein sequence ID" value="OAY30400.1"/>
    <property type="molecule type" value="Genomic_DNA"/>
</dbReference>
<name>A0A2C9UI87_MANES</name>
<evidence type="ECO:0000256" key="1">
    <source>
        <dbReference type="SAM" id="Phobius"/>
    </source>
</evidence>
<accession>A0A2C9UI87</accession>
<proteinExistence type="predicted"/>